<dbReference type="EMBL" id="CATIWC010000697">
    <property type="protein sequence ID" value="CAI8583453.1"/>
    <property type="molecule type" value="Genomic_DNA"/>
</dbReference>
<name>A0AAV0YF06_VICFA</name>
<evidence type="ECO:0000313" key="3">
    <source>
        <dbReference type="Proteomes" id="UP001157006"/>
    </source>
</evidence>
<evidence type="ECO:0000313" key="2">
    <source>
        <dbReference type="EMBL" id="CAI8583453.1"/>
    </source>
</evidence>
<dbReference type="Pfam" id="PF05904">
    <property type="entry name" value="DUF863"/>
    <property type="match status" value="2"/>
</dbReference>
<keyword evidence="3" id="KW-1185">Reference proteome</keyword>
<reference evidence="2 3" key="1">
    <citation type="submission" date="2023-01" db="EMBL/GenBank/DDBJ databases">
        <authorList>
            <person name="Kreplak J."/>
        </authorList>
    </citation>
    <scope>NUCLEOTIDE SEQUENCE [LARGE SCALE GENOMIC DNA]</scope>
</reference>
<dbReference type="PANTHER" id="PTHR33167:SF18">
    <property type="entry name" value="GB|AAF67766.1"/>
    <property type="match status" value="1"/>
</dbReference>
<accession>A0AAV0YF06</accession>
<sequence length="788" mass="88821">MALLGANVQCNDNFSRYYSTRELLFDSEGSTWTSSNVNNELRTDFYHMGPFPLSSPSTTLLGYNQELVKQTILKHEAIFKDQIRELHRVYQKQRELMDEIKRSELHKQNVRLEASWSSSALSSKKAEKIFCSPNLPWSTSQSPVLFAESIQLAPVFAQEKNRQIFPARASTVTEESLKDYKLPESKCKKVGKKLLDLQLPADEYIDSDEGEENVTFKIDLNVPCRLEVEPAAMSCDMEGPAHHMNNCLYDLSKITKFGSQNLRGDVINKRQDLEGCSHNQLPENEKKCAWKSSGLSGGLFDSFAKCINTEKQPVSVDSLSKKNMEQFDDLSCFHSSHQINQGPWTKRKFCSSESSAQTQCSTSNGLIGAMGLPCIKESKTSTRIQSVVLNPYHTGVIQGFKSREIGESNLRTEKALAFHSNGKPHMSSDTHSFHDFAAEFFQNQSKNQRIEEIEKGCISVVKSPCIDVPNSGELVPSGEHLIKNEKKQEFLAGIIDLNSSMIEDENMPIDVDFHAPASPENKECSPPRGESDENQLVTPFEFAKQEDHHVQEEQTRIAAEALVSISGFVAQKDIQMTTCSSSESFMNSPLNWFAAIVSTTVDHVENDNETDFNDKVNGLKEFLSDEMDYFEFMTLNLTEKNDLDCCCKSIDQTEQIGGSTSPTQPRKSVRTNRGRWRKDFQSEILPSIASLSRYEVTEDLLTIGSLVSVGTHSETCSQRNAHNNVRSRGRRRSCTSTSNTKDTDLLLNLKRLTSITKLGIEKKGLISWGKTCKKRRGKRFRITKPWFI</sequence>
<gene>
    <name evidence="2" type="ORF">VFH_U028080</name>
</gene>
<dbReference type="InterPro" id="IPR008581">
    <property type="entry name" value="DUF863_pln"/>
</dbReference>
<comment type="caution">
    <text evidence="2">The sequence shown here is derived from an EMBL/GenBank/DDBJ whole genome shotgun (WGS) entry which is preliminary data.</text>
</comment>
<dbReference type="Proteomes" id="UP001157006">
    <property type="component" value="Unassembled WGS sequence"/>
</dbReference>
<dbReference type="PANTHER" id="PTHR33167">
    <property type="entry name" value="TRANSCRIPTION FACTOR, PUTATIVE (DUF863)-RELATED"/>
    <property type="match status" value="1"/>
</dbReference>
<feature type="region of interest" description="Disordered" evidence="1">
    <location>
        <begin position="718"/>
        <end position="739"/>
    </location>
</feature>
<evidence type="ECO:0000256" key="1">
    <source>
        <dbReference type="SAM" id="MobiDB-lite"/>
    </source>
</evidence>
<protein>
    <submittedName>
        <fullName evidence="2">Uncharacterized protein</fullName>
    </submittedName>
</protein>
<organism evidence="2 3">
    <name type="scientific">Vicia faba</name>
    <name type="common">Broad bean</name>
    <name type="synonym">Faba vulgaris</name>
    <dbReference type="NCBI Taxonomy" id="3906"/>
    <lineage>
        <taxon>Eukaryota</taxon>
        <taxon>Viridiplantae</taxon>
        <taxon>Streptophyta</taxon>
        <taxon>Embryophyta</taxon>
        <taxon>Tracheophyta</taxon>
        <taxon>Spermatophyta</taxon>
        <taxon>Magnoliopsida</taxon>
        <taxon>eudicotyledons</taxon>
        <taxon>Gunneridae</taxon>
        <taxon>Pentapetalae</taxon>
        <taxon>rosids</taxon>
        <taxon>fabids</taxon>
        <taxon>Fabales</taxon>
        <taxon>Fabaceae</taxon>
        <taxon>Papilionoideae</taxon>
        <taxon>50 kb inversion clade</taxon>
        <taxon>NPAAA clade</taxon>
        <taxon>Hologalegina</taxon>
        <taxon>IRL clade</taxon>
        <taxon>Fabeae</taxon>
        <taxon>Vicia</taxon>
    </lineage>
</organism>
<dbReference type="AlphaFoldDB" id="A0AAV0YF06"/>
<proteinExistence type="predicted"/>